<accession>A0A6B1DU38</accession>
<name>A0A6B1DU38_9CHLR</name>
<dbReference type="AlphaFoldDB" id="A0A6B1DU38"/>
<protein>
    <submittedName>
        <fullName evidence="2">DUF2007 domain-containing protein</fullName>
    </submittedName>
</protein>
<dbReference type="InterPro" id="IPR018551">
    <property type="entry name" value="DUF2007"/>
</dbReference>
<evidence type="ECO:0000259" key="1">
    <source>
        <dbReference type="Pfam" id="PF09413"/>
    </source>
</evidence>
<gene>
    <name evidence="2" type="ORF">F4Y08_08325</name>
</gene>
<dbReference type="EMBL" id="VXPY01000056">
    <property type="protein sequence ID" value="MYD90325.1"/>
    <property type="molecule type" value="Genomic_DNA"/>
</dbReference>
<feature type="domain" description="DUF2007" evidence="1">
    <location>
        <begin position="28"/>
        <end position="91"/>
    </location>
</feature>
<sequence>MTRAALGWLERLRQGLKSFAAPSGNEPVCVLETSHPLEAEVLKGVLETHGFPVMIQRDSARDAYPVTVGDMATCRILVPANLADSALEVLSATPQDAGEVTAR</sequence>
<comment type="caution">
    <text evidence="2">The sequence shown here is derived from an EMBL/GenBank/DDBJ whole genome shotgun (WGS) entry which is preliminary data.</text>
</comment>
<reference evidence="2" key="1">
    <citation type="submission" date="2019-09" db="EMBL/GenBank/DDBJ databases">
        <title>Characterisation of the sponge microbiome using genome-centric metagenomics.</title>
        <authorList>
            <person name="Engelberts J.P."/>
            <person name="Robbins S.J."/>
            <person name="De Goeij J.M."/>
            <person name="Aranda M."/>
            <person name="Bell S.C."/>
            <person name="Webster N.S."/>
        </authorList>
    </citation>
    <scope>NUCLEOTIDE SEQUENCE</scope>
    <source>
        <strain evidence="2">SB0662_bin_9</strain>
    </source>
</reference>
<evidence type="ECO:0000313" key="2">
    <source>
        <dbReference type="EMBL" id="MYD90325.1"/>
    </source>
</evidence>
<dbReference type="Pfam" id="PF09413">
    <property type="entry name" value="DUF2007"/>
    <property type="match status" value="1"/>
</dbReference>
<organism evidence="2">
    <name type="scientific">Caldilineaceae bacterium SB0662_bin_9</name>
    <dbReference type="NCBI Taxonomy" id="2605258"/>
    <lineage>
        <taxon>Bacteria</taxon>
        <taxon>Bacillati</taxon>
        <taxon>Chloroflexota</taxon>
        <taxon>Caldilineae</taxon>
        <taxon>Caldilineales</taxon>
        <taxon>Caldilineaceae</taxon>
    </lineage>
</organism>
<proteinExistence type="predicted"/>